<reference evidence="1 2" key="1">
    <citation type="submission" date="2016-07" db="EMBL/GenBank/DDBJ databases">
        <title>Pervasive Adenine N6-methylation of Active Genes in Fungi.</title>
        <authorList>
            <consortium name="DOE Joint Genome Institute"/>
            <person name="Mondo S.J."/>
            <person name="Dannebaum R.O."/>
            <person name="Kuo R.C."/>
            <person name="Labutti K."/>
            <person name="Haridas S."/>
            <person name="Kuo A."/>
            <person name="Salamov A."/>
            <person name="Ahrendt S.R."/>
            <person name="Lipzen A."/>
            <person name="Sullivan W."/>
            <person name="Andreopoulos W.B."/>
            <person name="Clum A."/>
            <person name="Lindquist E."/>
            <person name="Daum C."/>
            <person name="Ramamoorthy G.K."/>
            <person name="Gryganskyi A."/>
            <person name="Culley D."/>
            <person name="Magnuson J.K."/>
            <person name="James T.Y."/>
            <person name="O'Malley M.A."/>
            <person name="Stajich J.E."/>
            <person name="Spatafora J.W."/>
            <person name="Visel A."/>
            <person name="Grigoriev I.V."/>
        </authorList>
    </citation>
    <scope>NUCLEOTIDE SEQUENCE [LARGE SCALE GENOMIC DNA]</scope>
    <source>
        <strain evidence="1 2">NRRL 3301</strain>
    </source>
</reference>
<gene>
    <name evidence="1" type="ORF">DM01DRAFT_1324684</name>
</gene>
<evidence type="ECO:0000313" key="1">
    <source>
        <dbReference type="EMBL" id="ORX50898.1"/>
    </source>
</evidence>
<protein>
    <submittedName>
        <fullName evidence="1">Uncharacterized protein</fullName>
    </submittedName>
</protein>
<name>A0A1X2GCU5_9FUNG</name>
<dbReference type="PANTHER" id="PTHR31919:SF1">
    <property type="entry name" value="ZINC FINGERS AND HOMEOBOXES PROTEIN 1, ISOFORM 2"/>
    <property type="match status" value="1"/>
</dbReference>
<dbReference type="AlphaFoldDB" id="A0A1X2GCU5"/>
<evidence type="ECO:0000313" key="2">
    <source>
        <dbReference type="Proteomes" id="UP000242146"/>
    </source>
</evidence>
<dbReference type="PANTHER" id="PTHR31919">
    <property type="entry name" value="ZINC FINGERS AND HOMEOBOXES PROTEIN 1, ISOFORM 2"/>
    <property type="match status" value="1"/>
</dbReference>
<dbReference type="OrthoDB" id="2124108at2759"/>
<accession>A0A1X2GCU5</accession>
<organism evidence="1 2">
    <name type="scientific">Hesseltinella vesiculosa</name>
    <dbReference type="NCBI Taxonomy" id="101127"/>
    <lineage>
        <taxon>Eukaryota</taxon>
        <taxon>Fungi</taxon>
        <taxon>Fungi incertae sedis</taxon>
        <taxon>Mucoromycota</taxon>
        <taxon>Mucoromycotina</taxon>
        <taxon>Mucoromycetes</taxon>
        <taxon>Mucorales</taxon>
        <taxon>Cunninghamellaceae</taxon>
        <taxon>Hesseltinella</taxon>
    </lineage>
</organism>
<dbReference type="EMBL" id="MCGT01000022">
    <property type="protein sequence ID" value="ORX50898.1"/>
    <property type="molecule type" value="Genomic_DNA"/>
</dbReference>
<proteinExistence type="predicted"/>
<dbReference type="Proteomes" id="UP000242146">
    <property type="component" value="Unassembled WGS sequence"/>
</dbReference>
<sequence>MDEFNFDDDVFSETVERKAIPLIKNYQAKIDEDGWFHDIGDIRERMTEKLGPGYVKSAIEHDYLHRRYKEALEKTLIYLDMIENDDRCTILGTREINEIGVLCGAKLGQWDLVEKLLDAKQTTFEVGSLLLRGRYYPKCGRTVDGIANLVLYCQHRKRDYQAWRLMAEAYWHEREKGEMMLHLAHLCMTRSLRVMTTFPWRLDIPLIRNRFQNEKTKMEQFKDTIEQAGGQLDAFVAWMEAPSDDSQAQRLKEQNLDGFSWEDLDWTRIEWLRRLDDSETGIDDHDVERAVKEM</sequence>
<keyword evidence="2" id="KW-1185">Reference proteome</keyword>
<comment type="caution">
    <text evidence="1">The sequence shown here is derived from an EMBL/GenBank/DDBJ whole genome shotgun (WGS) entry which is preliminary data.</text>
</comment>
<feature type="non-terminal residue" evidence="1">
    <location>
        <position position="1"/>
    </location>
</feature>
<dbReference type="InterPro" id="IPR041404">
    <property type="entry name" value="DUF5588"/>
</dbReference>